<dbReference type="EMBL" id="JACIIZ010000031">
    <property type="protein sequence ID" value="MBB6255354.1"/>
    <property type="molecule type" value="Genomic_DNA"/>
</dbReference>
<dbReference type="InterPro" id="IPR050708">
    <property type="entry name" value="T6SS_VgrG/RHS"/>
</dbReference>
<comment type="caution">
    <text evidence="4">The sequence shown here is derived from an EMBL/GenBank/DDBJ whole genome shotgun (WGS) entry which is preliminary data.</text>
</comment>
<dbReference type="InterPro" id="IPR038765">
    <property type="entry name" value="Papain-like_cys_pep_sf"/>
</dbReference>
<protein>
    <submittedName>
        <fullName evidence="4">RHS repeat-associated protein</fullName>
    </submittedName>
</protein>
<evidence type="ECO:0000259" key="2">
    <source>
        <dbReference type="Pfam" id="PF01841"/>
    </source>
</evidence>
<evidence type="ECO:0000259" key="3">
    <source>
        <dbReference type="Pfam" id="PF15657"/>
    </source>
</evidence>
<dbReference type="InterPro" id="IPR002931">
    <property type="entry name" value="Transglutaminase-like"/>
</dbReference>
<dbReference type="InterPro" id="IPR028048">
    <property type="entry name" value="Tox-HNH-EHHH"/>
</dbReference>
<organism evidence="4 5">
    <name type="scientific">Nitrospirillum iridis</name>
    <dbReference type="NCBI Taxonomy" id="765888"/>
    <lineage>
        <taxon>Bacteria</taxon>
        <taxon>Pseudomonadati</taxon>
        <taxon>Pseudomonadota</taxon>
        <taxon>Alphaproteobacteria</taxon>
        <taxon>Rhodospirillales</taxon>
        <taxon>Azospirillaceae</taxon>
        <taxon>Nitrospirillum</taxon>
    </lineage>
</organism>
<dbReference type="Gene3D" id="2.180.10.10">
    <property type="entry name" value="RHS repeat-associated core"/>
    <property type="match status" value="3"/>
</dbReference>
<keyword evidence="5" id="KW-1185">Reference proteome</keyword>
<feature type="compositionally biased region" description="Basic and acidic residues" evidence="1">
    <location>
        <begin position="1985"/>
        <end position="1994"/>
    </location>
</feature>
<dbReference type="InterPro" id="IPR006530">
    <property type="entry name" value="YD"/>
</dbReference>
<gene>
    <name evidence="4" type="ORF">FHS74_005953</name>
</gene>
<evidence type="ECO:0000256" key="1">
    <source>
        <dbReference type="SAM" id="MobiDB-lite"/>
    </source>
</evidence>
<proteinExistence type="predicted"/>
<dbReference type="NCBIfam" id="TIGR01643">
    <property type="entry name" value="YD_repeat_2x"/>
    <property type="match status" value="3"/>
</dbReference>
<dbReference type="InterPro" id="IPR031325">
    <property type="entry name" value="RHS_repeat"/>
</dbReference>
<dbReference type="Pfam" id="PF15657">
    <property type="entry name" value="Tox-HNH-EHHH"/>
    <property type="match status" value="1"/>
</dbReference>
<feature type="domain" description="Transglutaminase-like" evidence="2">
    <location>
        <begin position="90"/>
        <end position="212"/>
    </location>
</feature>
<dbReference type="Gene3D" id="3.10.620.30">
    <property type="match status" value="1"/>
</dbReference>
<dbReference type="PANTHER" id="PTHR32305">
    <property type="match status" value="1"/>
</dbReference>
<dbReference type="SUPFAM" id="SSF54001">
    <property type="entry name" value="Cysteine proteinases"/>
    <property type="match status" value="1"/>
</dbReference>
<dbReference type="InterPro" id="IPR022385">
    <property type="entry name" value="Rhs_assc_core"/>
</dbReference>
<dbReference type="NCBIfam" id="TIGR03696">
    <property type="entry name" value="Rhs_assc_core"/>
    <property type="match status" value="1"/>
</dbReference>
<dbReference type="Pfam" id="PF01841">
    <property type="entry name" value="Transglut_core"/>
    <property type="match status" value="1"/>
</dbReference>
<feature type="region of interest" description="Disordered" evidence="1">
    <location>
        <begin position="1984"/>
        <end position="2005"/>
    </location>
</feature>
<feature type="domain" description="HNH/Endo VII superfamily nuclease toxins" evidence="3">
    <location>
        <begin position="2046"/>
        <end position="2091"/>
    </location>
</feature>
<feature type="compositionally biased region" description="Basic and acidic residues" evidence="1">
    <location>
        <begin position="2059"/>
        <end position="2071"/>
    </location>
</feature>
<name>A0A7X0B726_9PROT</name>
<evidence type="ECO:0000313" key="5">
    <source>
        <dbReference type="Proteomes" id="UP000539175"/>
    </source>
</evidence>
<feature type="region of interest" description="Disordered" evidence="1">
    <location>
        <begin position="2018"/>
        <end position="2114"/>
    </location>
</feature>
<evidence type="ECO:0000313" key="4">
    <source>
        <dbReference type="EMBL" id="MBB6255354.1"/>
    </source>
</evidence>
<dbReference type="Proteomes" id="UP000539175">
    <property type="component" value="Unassembled WGS sequence"/>
</dbReference>
<dbReference type="PANTHER" id="PTHR32305:SF15">
    <property type="entry name" value="PROTEIN RHSA-RELATED"/>
    <property type="match status" value="1"/>
</dbReference>
<sequence>MRCSLRSEAFVPFVRRWGALAAVFLVSLPGMIGGGAHAQVDSANMPAAHIGVGVAVTPDQGWSYHQSQGLQSPADISDTMVSDLAQALQQNPNVIYDYVRNNITLVPIYGLQKGARGAIIDGAGTPFDQAQLMVLLLRASGYTAKYRVGRVTVSGGDFAAWFGISNADAARKILADGGFPATVNGSGTISSVDMLHVWVQANINGAWLEFDPSFKTHTQVGGVDLAGVSGFNRNDFLSSARSGVVETTTTIRGLSVSNVENRLQTAATNLANWIDANKPGATMDEIVGGRVINPSVVPVPSTLPYTASVLGTFDNQLPNTFRTKLGLKVSYYLTPGVYFYRLYYADEIYGREFMIEHTGGGAVCDPDSCSAYGKVELNVTVRGFSRDVWSNPGEPHVADGWYRVELAVDHPYPANNGGYMDYNYVRRPVDLNTPAMVVAGWGLTSENLRLRLERERLTNQSVFQNRGSDDLSMNQGERSKDGIGAAFLANHSRMSEILARVSGGVVQQHAIIGLVTSATMHGAGKSVWDDSQPNHQHITLDVAASITDQGFVLDVEPSYSANSLSNDANARQGLLHAVANASSTMEAVSLEETLGTPEIPSATNRIGWAEAQTNPSSQNFLKLDLATYNNMNPKPVIGEGLYYLQAGYTLLISENGGLGPGRSGDSSPVAPWTCCYLSTVGMVAVAVKDGNIAYVTSSPGGVVKGGEGGSVGADNTPTLSRADASADFVKEQAKSYPFKTEVNLRTGDLSYTPPADLGVGAGKFPYSFTFQRTYKAGGWHHNIGGAATISTSALDAMGRQAPRDAAATLTYALAALGSFQDSYAADRIMTASMAATWWQKTMSNNSVTLEDGTGADSATYIRRPDGSFGYRAGGTSQLSQSGAIKTSMEDYVHPTYCFRELSFTETLGDGQRRTYAVPDGTTKTCGDHESGTNTWDLSLVSWTWPSGVTLSYTYTSSSIYAGPLVTGISNNLGRSLTLSYDPEPNSATPTLLKSVKDNSTNRQVTFSWESGVQGYRLNKVTSPLNYVSQYGYADSDVQFNYGVNVPDATYRYNFGDYVLNRFRDQRDQLVAIYTPEDVANGATYSLGVLYDTDGRVRQVVTKTGYTNTYYPGLFRGSVRDPNCAAQWSNCGVTATWFDSGGRAVRQVDALGREHGTTYDGVGHAVRQIDPMGGVVTHVYDSRGRETETHAVPRPGSGLGEKAVYTSYDGTWNKPSQVKDARGQVTDYGYDSTTGDLKTVDQPSVWNTASGGNIRPRTTYTYDMGRISSITDASGMETHFTYNANKETLNKVVVDNNGKKLTTSFDWTDAGDLKSVTDPNNNQTTASYNNARWRTELQAPEGWDAKWTYNRNGWITKLEQANGTAAWTTTQFTYTPEGRLSKVTDPANNDTKTDYDPSGRPIWLTDALGRLSTTDYDAAGQKTAEHRAVGTPLEQTSAAYTYFADGQVQTITDPRGNVLTYAYDGFGRVASLRYPDGASDGYGYDVNDNVTAQSFRDGTSATLDYDALNRQTGVTRAGLAKVALEYDLAGRLLRKKAPDGTPQNGWLGWEQGYDTAGRLTDVTVHVPRPASSSGPVPGASLALRFGYDNVGNRTSATWPDGATVNWAYDGLGRVKDVTEGNFTWIHRGYDPLGRPTGAGRGTTGASAVSTSAYTYDAASRLLTLGNGWSGGAVNYSYHYDVLGQMTSMDLDNDAFVPTVGATQSYGAANAINGYTSVGGNAYAYDGRGNLTSVGSAASMIYDSRNMLTKYTQGATVQTMGYYPEGDRAWKQVNGVTTLTLEAGGVEWGDYDINGALMRRYIHASGAGGPGGGDVVGWEDSGGNRSLAIHDRQGSVVAVLNGSGQATSTYSYNAYGQSAQDGSTGSPYRYAGMRYDEIGLYVTPNRTYVPGIGRWLQMDPSGIADGLNRYAYVGNDPLSRFDPSGLQAVVMTPEGPMPLPIAPQSVPGAVDMRQTALAIDRALSKVTKWFMANGLSSRLGHISLNEQHSEGEESDSRPANLAPPGADRDTALEAAKGAAGITNDLSPDVVPNKKDPSNPNSKAEPHSENLIYLDDDGNEVVIRHDYGGHRYPDDPSQNRGPHFNYGEDGHYDYDGPGQPYGPWRGPKIESWDNEGS</sequence>
<reference evidence="4 5" key="1">
    <citation type="submission" date="2020-08" db="EMBL/GenBank/DDBJ databases">
        <title>Genomic Encyclopedia of Type Strains, Phase IV (KMG-IV): sequencing the most valuable type-strain genomes for metagenomic binning, comparative biology and taxonomic classification.</title>
        <authorList>
            <person name="Goeker M."/>
        </authorList>
    </citation>
    <scope>NUCLEOTIDE SEQUENCE [LARGE SCALE GENOMIC DNA]</scope>
    <source>
        <strain evidence="4 5">DSM 22198</strain>
    </source>
</reference>
<feature type="region of interest" description="Disordered" evidence="1">
    <location>
        <begin position="1378"/>
        <end position="1397"/>
    </location>
</feature>
<accession>A0A7X0B726</accession>
<dbReference type="Pfam" id="PF05593">
    <property type="entry name" value="RHS_repeat"/>
    <property type="match status" value="2"/>
</dbReference>